<dbReference type="InterPro" id="IPR044924">
    <property type="entry name" value="HAD-SF_hydro_IA_REG-2-like_cap"/>
</dbReference>
<dbReference type="PANTHER" id="PTHR46191:SF2">
    <property type="entry name" value="HALOACID DEHALOGENASE-LIKE HYDROLASE DOMAIN-CONTAINING PROTEIN 3"/>
    <property type="match status" value="1"/>
</dbReference>
<dbReference type="InterPro" id="IPR011949">
    <property type="entry name" value="HAD-SF_hydro_IA_REG-2-like"/>
</dbReference>
<dbReference type="NCBIfam" id="TIGR02252">
    <property type="entry name" value="DREG-2"/>
    <property type="match status" value="1"/>
</dbReference>
<dbReference type="SFLD" id="SFLDS00003">
    <property type="entry name" value="Haloacid_Dehalogenase"/>
    <property type="match status" value="1"/>
</dbReference>
<accession>A0A4U5UAF9</accession>
<dbReference type="InterPro" id="IPR023214">
    <property type="entry name" value="HAD_sf"/>
</dbReference>
<dbReference type="Pfam" id="PF00702">
    <property type="entry name" value="Hydrolase"/>
    <property type="match status" value="1"/>
</dbReference>
<dbReference type="STRING" id="240159.A0A4U5UAF9"/>
<feature type="region of interest" description="Disordered" evidence="3">
    <location>
        <begin position="219"/>
        <end position="241"/>
    </location>
</feature>
<dbReference type="SUPFAM" id="SSF56784">
    <property type="entry name" value="HAD-like"/>
    <property type="match status" value="1"/>
</dbReference>
<organism evidence="4 5">
    <name type="scientific">Collichthys lucidus</name>
    <name type="common">Big head croaker</name>
    <name type="synonym">Sciaena lucida</name>
    <dbReference type="NCBI Taxonomy" id="240159"/>
    <lineage>
        <taxon>Eukaryota</taxon>
        <taxon>Metazoa</taxon>
        <taxon>Chordata</taxon>
        <taxon>Craniata</taxon>
        <taxon>Vertebrata</taxon>
        <taxon>Euteleostomi</taxon>
        <taxon>Actinopterygii</taxon>
        <taxon>Neopterygii</taxon>
        <taxon>Teleostei</taxon>
        <taxon>Neoteleostei</taxon>
        <taxon>Acanthomorphata</taxon>
        <taxon>Eupercaria</taxon>
        <taxon>Sciaenidae</taxon>
        <taxon>Collichthys</taxon>
    </lineage>
</organism>
<comment type="similarity">
    <text evidence="1">Belongs to the HAD-like hydrolase superfamily.</text>
</comment>
<evidence type="ECO:0000256" key="1">
    <source>
        <dbReference type="ARBA" id="ARBA00007958"/>
    </source>
</evidence>
<sequence length="241" mass="27527">MRSRLRWVLWDVKDTLLKVRASVGEQYCKEAERLGLNVSPAEVEAAFHHAYRHYSSRYPNYGIPQGMDGRSWWMGVVQNTFSRCRVQDPAVLNTMAHNLYHNFCNAENWEVFPDSHKALESCSSLGLKLGVVSNFDNRLEEILRACGLLSHFSFLITSEEAGVEKPSPVIFDQALQKCGVPAATVAHIGDHYVKDYLTSRSVGIHGFLLDRHNTHNQRDIPQEHRLRSLDELPSQLQQHMD</sequence>
<dbReference type="InterPro" id="IPR051828">
    <property type="entry name" value="HAD-like_hydrolase_domain"/>
</dbReference>
<evidence type="ECO:0000313" key="4">
    <source>
        <dbReference type="EMBL" id="TKS71353.1"/>
    </source>
</evidence>
<dbReference type="InterPro" id="IPR006439">
    <property type="entry name" value="HAD-SF_hydro_IA"/>
</dbReference>
<dbReference type="PANTHER" id="PTHR46191">
    <property type="match status" value="1"/>
</dbReference>
<dbReference type="Gene3D" id="3.40.50.1000">
    <property type="entry name" value="HAD superfamily/HAD-like"/>
    <property type="match status" value="1"/>
</dbReference>
<feature type="compositionally biased region" description="Basic and acidic residues" evidence="3">
    <location>
        <begin position="219"/>
        <end position="230"/>
    </location>
</feature>
<dbReference type="Gene3D" id="1.10.150.720">
    <property type="entry name" value="Haloacid dehalogenase-like hydrolase"/>
    <property type="match status" value="1"/>
</dbReference>
<evidence type="ECO:0000256" key="3">
    <source>
        <dbReference type="SAM" id="MobiDB-lite"/>
    </source>
</evidence>
<gene>
    <name evidence="4" type="ORF">D9C73_005196</name>
</gene>
<protein>
    <recommendedName>
        <fullName evidence="2">Haloacid dehalogenase-like hydrolase domain-containing protein 3</fullName>
    </recommendedName>
</protein>
<dbReference type="InterPro" id="IPR036412">
    <property type="entry name" value="HAD-like_sf"/>
</dbReference>
<reference evidence="4 5" key="1">
    <citation type="submission" date="2019-01" db="EMBL/GenBank/DDBJ databases">
        <title>Genome Assembly of Collichthys lucidus.</title>
        <authorList>
            <person name="Cai M."/>
            <person name="Xiao S."/>
        </authorList>
    </citation>
    <scope>NUCLEOTIDE SEQUENCE [LARGE SCALE GENOMIC DNA]</scope>
    <source>
        <strain evidence="4">JT15FE1705JMU</strain>
        <tissue evidence="4">Muscle</tissue>
    </source>
</reference>
<proteinExistence type="inferred from homology"/>
<dbReference type="EMBL" id="CM014082">
    <property type="protein sequence ID" value="TKS71353.1"/>
    <property type="molecule type" value="Genomic_DNA"/>
</dbReference>
<dbReference type="GO" id="GO:0005634">
    <property type="term" value="C:nucleus"/>
    <property type="evidence" value="ECO:0007669"/>
    <property type="project" value="TreeGrafter"/>
</dbReference>
<evidence type="ECO:0000256" key="2">
    <source>
        <dbReference type="ARBA" id="ARBA00015556"/>
    </source>
</evidence>
<dbReference type="CDD" id="cd16415">
    <property type="entry name" value="HAD_dREG-2_like"/>
    <property type="match status" value="1"/>
</dbReference>
<dbReference type="Proteomes" id="UP000298787">
    <property type="component" value="Chromosome 5"/>
</dbReference>
<dbReference type="GO" id="GO:0016787">
    <property type="term" value="F:hydrolase activity"/>
    <property type="evidence" value="ECO:0007669"/>
    <property type="project" value="UniProtKB-KW"/>
</dbReference>
<dbReference type="NCBIfam" id="TIGR01549">
    <property type="entry name" value="HAD-SF-IA-v1"/>
    <property type="match status" value="1"/>
</dbReference>
<evidence type="ECO:0000313" key="5">
    <source>
        <dbReference type="Proteomes" id="UP000298787"/>
    </source>
</evidence>
<dbReference type="OrthoDB" id="444127at2759"/>
<dbReference type="SFLD" id="SFLDG01129">
    <property type="entry name" value="C1.5:_HAD__Beta-PGM__Phosphata"/>
    <property type="match status" value="1"/>
</dbReference>
<dbReference type="AlphaFoldDB" id="A0A4U5UAF9"/>
<name>A0A4U5UAF9_COLLU</name>
<keyword evidence="4" id="KW-0378">Hydrolase</keyword>
<keyword evidence="5" id="KW-1185">Reference proteome</keyword>